<feature type="region of interest" description="Disordered" evidence="1">
    <location>
        <begin position="91"/>
        <end position="115"/>
    </location>
</feature>
<dbReference type="AlphaFoldDB" id="M0A2B6"/>
<comment type="caution">
    <text evidence="2">The sequence shown here is derived from an EMBL/GenBank/DDBJ whole genome shotgun (WGS) entry which is preliminary data.</text>
</comment>
<evidence type="ECO:0000256" key="1">
    <source>
        <dbReference type="SAM" id="MobiDB-lite"/>
    </source>
</evidence>
<protein>
    <submittedName>
        <fullName evidence="2">Uncharacterized protein</fullName>
    </submittedName>
</protein>
<dbReference type="PATRIC" id="fig|1230458.4.peg.2142"/>
<reference evidence="2 3" key="1">
    <citation type="journal article" date="2014" name="PLoS Genet.">
        <title>Phylogenetically driven sequencing of extremely halophilic archaea reveals strategies for static and dynamic osmo-response.</title>
        <authorList>
            <person name="Becker E.A."/>
            <person name="Seitzer P.M."/>
            <person name="Tritt A."/>
            <person name="Larsen D."/>
            <person name="Krusor M."/>
            <person name="Yao A.I."/>
            <person name="Wu D."/>
            <person name="Madern D."/>
            <person name="Eisen J.A."/>
            <person name="Darling A.E."/>
            <person name="Facciotti M.T."/>
        </authorList>
    </citation>
    <scope>NUCLEOTIDE SEQUENCE [LARGE SCALE GENOMIC DNA]</scope>
    <source>
        <strain evidence="2 3">DSM 12281</strain>
    </source>
</reference>
<gene>
    <name evidence="2" type="ORF">C484_10661</name>
</gene>
<accession>M0A2B6</accession>
<name>M0A2B6_9EURY</name>
<organism evidence="2 3">
    <name type="scientific">Natrialba taiwanensis DSM 12281</name>
    <dbReference type="NCBI Taxonomy" id="1230458"/>
    <lineage>
        <taxon>Archaea</taxon>
        <taxon>Methanobacteriati</taxon>
        <taxon>Methanobacteriota</taxon>
        <taxon>Stenosarchaea group</taxon>
        <taxon>Halobacteria</taxon>
        <taxon>Halobacteriales</taxon>
        <taxon>Natrialbaceae</taxon>
        <taxon>Natrialba</taxon>
    </lineage>
</organism>
<sequence>MIINNSDQGIEITPGGTIDFSAGNILNMDVGPQDDTFDNPLRILRNGSPVGWFDNSGSDLRVKSASGSSVRLINNNNNGVEVTPSDKISFGGNDVGDMPQYSDDTAPPNDTMFFDTTDSQLEYKDPSGNNHVLG</sequence>
<keyword evidence="3" id="KW-1185">Reference proteome</keyword>
<evidence type="ECO:0000313" key="3">
    <source>
        <dbReference type="Proteomes" id="UP000011648"/>
    </source>
</evidence>
<proteinExistence type="predicted"/>
<dbReference type="Proteomes" id="UP000011648">
    <property type="component" value="Unassembled WGS sequence"/>
</dbReference>
<evidence type="ECO:0000313" key="2">
    <source>
        <dbReference type="EMBL" id="ELY91483.1"/>
    </source>
</evidence>
<dbReference type="EMBL" id="AOIL01000037">
    <property type="protein sequence ID" value="ELY91483.1"/>
    <property type="molecule type" value="Genomic_DNA"/>
</dbReference>